<dbReference type="EMBL" id="JRES01001648">
    <property type="protein sequence ID" value="KNC21201.1"/>
    <property type="molecule type" value="Genomic_DNA"/>
</dbReference>
<keyword evidence="1" id="KW-1133">Transmembrane helix</keyword>
<reference evidence="2 3" key="1">
    <citation type="journal article" date="2015" name="Nat. Commun.">
        <title>Lucilia cuprina genome unlocks parasitic fly biology to underpin future interventions.</title>
        <authorList>
            <person name="Anstead C.A."/>
            <person name="Korhonen P.K."/>
            <person name="Young N.D."/>
            <person name="Hall R.S."/>
            <person name="Jex A.R."/>
            <person name="Murali S.C."/>
            <person name="Hughes D.S."/>
            <person name="Lee S.F."/>
            <person name="Perry T."/>
            <person name="Stroehlein A.J."/>
            <person name="Ansell B.R."/>
            <person name="Breugelmans B."/>
            <person name="Hofmann A."/>
            <person name="Qu J."/>
            <person name="Dugan S."/>
            <person name="Lee S.L."/>
            <person name="Chao H."/>
            <person name="Dinh H."/>
            <person name="Han Y."/>
            <person name="Doddapaneni H.V."/>
            <person name="Worley K.C."/>
            <person name="Muzny D.M."/>
            <person name="Ioannidis P."/>
            <person name="Waterhouse R.M."/>
            <person name="Zdobnov E.M."/>
            <person name="James P.J."/>
            <person name="Bagnall N.H."/>
            <person name="Kotze A.C."/>
            <person name="Gibbs R.A."/>
            <person name="Richards S."/>
            <person name="Batterham P."/>
            <person name="Gasser R.B."/>
        </authorList>
    </citation>
    <scope>NUCLEOTIDE SEQUENCE [LARGE SCALE GENOMIC DNA]</scope>
    <source>
        <strain evidence="2 3">LS</strain>
        <tissue evidence="2">Full body</tissue>
    </source>
</reference>
<keyword evidence="3" id="KW-1185">Reference proteome</keyword>
<dbReference type="Proteomes" id="UP000037069">
    <property type="component" value="Unassembled WGS sequence"/>
</dbReference>
<comment type="caution">
    <text evidence="2">The sequence shown here is derived from an EMBL/GenBank/DDBJ whole genome shotgun (WGS) entry which is preliminary data.</text>
</comment>
<evidence type="ECO:0000313" key="3">
    <source>
        <dbReference type="Proteomes" id="UP000037069"/>
    </source>
</evidence>
<keyword evidence="1" id="KW-0812">Transmembrane</keyword>
<dbReference type="AlphaFoldDB" id="A0A0L0BMC9"/>
<feature type="transmembrane region" description="Helical" evidence="1">
    <location>
        <begin position="101"/>
        <end position="120"/>
    </location>
</feature>
<evidence type="ECO:0000256" key="1">
    <source>
        <dbReference type="SAM" id="Phobius"/>
    </source>
</evidence>
<evidence type="ECO:0000313" key="2">
    <source>
        <dbReference type="EMBL" id="KNC21201.1"/>
    </source>
</evidence>
<name>A0A0L0BMC9_LUCCU</name>
<gene>
    <name evidence="2" type="ORF">FF38_06484</name>
</gene>
<keyword evidence="1" id="KW-0472">Membrane</keyword>
<sequence length="179" mass="20513">MLFRSDLLSRSAFLLSNKTYICESIRHVVDLVTEYTVNITADKKVRKAVPYLTIFAVYANFKHAVKIFDKYIQRIVFDYKICYCSLYYLSHYPDAVCVNNFYIINANLAFILIVLINVFANCAIRVTLCTSGHNSIKLNGVVVKKTIILGIFRSFTKLALFLNIKLRDTLDFCASLDAH</sequence>
<proteinExistence type="predicted"/>
<accession>A0A0L0BMC9</accession>
<protein>
    <submittedName>
        <fullName evidence="2">Uncharacterized protein</fullName>
    </submittedName>
</protein>
<organism evidence="2 3">
    <name type="scientific">Lucilia cuprina</name>
    <name type="common">Green bottle fly</name>
    <name type="synonym">Australian sheep blowfly</name>
    <dbReference type="NCBI Taxonomy" id="7375"/>
    <lineage>
        <taxon>Eukaryota</taxon>
        <taxon>Metazoa</taxon>
        <taxon>Ecdysozoa</taxon>
        <taxon>Arthropoda</taxon>
        <taxon>Hexapoda</taxon>
        <taxon>Insecta</taxon>
        <taxon>Pterygota</taxon>
        <taxon>Neoptera</taxon>
        <taxon>Endopterygota</taxon>
        <taxon>Diptera</taxon>
        <taxon>Brachycera</taxon>
        <taxon>Muscomorpha</taxon>
        <taxon>Oestroidea</taxon>
        <taxon>Calliphoridae</taxon>
        <taxon>Luciliinae</taxon>
        <taxon>Lucilia</taxon>
    </lineage>
</organism>